<sequence length="137" mass="15425">MLSEDYQYSLLEQYHLGLDQKRRKYVVGELIWNFADFMTNQRSGSQRSSVKATAASQGRASLQEMHPALMEEDPLGPAPIPAGESKWRCPLKKRECHQSRGFCPGLRPWIVQPLLGWQQRMPFLAVAEGGVPASPKA</sequence>
<feature type="domain" description="Glycoside hydrolase family 2 catalytic" evidence="3">
    <location>
        <begin position="4"/>
        <end position="43"/>
    </location>
</feature>
<organism evidence="4 5">
    <name type="scientific">Papio anubis</name>
    <name type="common">Olive baboon</name>
    <dbReference type="NCBI Taxonomy" id="9555"/>
    <lineage>
        <taxon>Eukaryota</taxon>
        <taxon>Metazoa</taxon>
        <taxon>Chordata</taxon>
        <taxon>Craniata</taxon>
        <taxon>Vertebrata</taxon>
        <taxon>Euteleostomi</taxon>
        <taxon>Mammalia</taxon>
        <taxon>Eutheria</taxon>
        <taxon>Euarchontoglires</taxon>
        <taxon>Primates</taxon>
        <taxon>Haplorrhini</taxon>
        <taxon>Catarrhini</taxon>
        <taxon>Cercopithecidae</taxon>
        <taxon>Cercopithecinae</taxon>
        <taxon>Papio</taxon>
    </lineage>
</organism>
<proteinExistence type="inferred from homology"/>
<evidence type="ECO:0000313" key="5">
    <source>
        <dbReference type="Proteomes" id="UP000028761"/>
    </source>
</evidence>
<evidence type="ECO:0000313" key="4">
    <source>
        <dbReference type="Ensembl" id="ENSPANP00000049256.1"/>
    </source>
</evidence>
<name>A0A8I5N193_PAPAN</name>
<comment type="similarity">
    <text evidence="1">Belongs to the glycosyl hydrolase 2 family.</text>
</comment>
<dbReference type="GeneTree" id="ENSGT00940000168042"/>
<evidence type="ECO:0000256" key="2">
    <source>
        <dbReference type="SAM" id="MobiDB-lite"/>
    </source>
</evidence>
<keyword evidence="5" id="KW-1185">Reference proteome</keyword>
<dbReference type="GO" id="GO:0005975">
    <property type="term" value="P:carbohydrate metabolic process"/>
    <property type="evidence" value="ECO:0007669"/>
    <property type="project" value="InterPro"/>
</dbReference>
<dbReference type="GO" id="GO:0004566">
    <property type="term" value="F:beta-glucuronidase activity"/>
    <property type="evidence" value="ECO:0007669"/>
    <property type="project" value="TreeGrafter"/>
</dbReference>
<dbReference type="AlphaFoldDB" id="A0A8I5N193"/>
<evidence type="ECO:0000256" key="1">
    <source>
        <dbReference type="ARBA" id="ARBA00007401"/>
    </source>
</evidence>
<dbReference type="GO" id="GO:0005615">
    <property type="term" value="C:extracellular space"/>
    <property type="evidence" value="ECO:0007669"/>
    <property type="project" value="TreeGrafter"/>
</dbReference>
<protein>
    <recommendedName>
        <fullName evidence="3">Glycoside hydrolase family 2 catalytic domain-containing protein</fullName>
    </recommendedName>
</protein>
<dbReference type="Proteomes" id="UP000028761">
    <property type="component" value="Unplaced"/>
</dbReference>
<dbReference type="GO" id="GO:0005102">
    <property type="term" value="F:signaling receptor binding"/>
    <property type="evidence" value="ECO:0007669"/>
    <property type="project" value="TreeGrafter"/>
</dbReference>
<dbReference type="Gene3D" id="3.20.20.80">
    <property type="entry name" value="Glycosidases"/>
    <property type="match status" value="1"/>
</dbReference>
<feature type="compositionally biased region" description="Polar residues" evidence="2">
    <location>
        <begin position="41"/>
        <end position="60"/>
    </location>
</feature>
<dbReference type="InterPro" id="IPR006103">
    <property type="entry name" value="Glyco_hydro_2_cat"/>
</dbReference>
<reference evidence="4" key="2">
    <citation type="submission" date="2025-09" db="UniProtKB">
        <authorList>
            <consortium name="Ensembl"/>
        </authorList>
    </citation>
    <scope>IDENTIFICATION</scope>
</reference>
<evidence type="ECO:0000259" key="3">
    <source>
        <dbReference type="Pfam" id="PF02836"/>
    </source>
</evidence>
<accession>A0A8I5N193</accession>
<dbReference type="Pfam" id="PF02836">
    <property type="entry name" value="Glyco_hydro_2_C"/>
    <property type="match status" value="1"/>
</dbReference>
<reference evidence="4" key="1">
    <citation type="submission" date="2025-08" db="UniProtKB">
        <authorList>
            <consortium name="Ensembl"/>
        </authorList>
    </citation>
    <scope>IDENTIFICATION</scope>
</reference>
<dbReference type="PANTHER" id="PTHR10066">
    <property type="entry name" value="BETA-GLUCURONIDASE"/>
    <property type="match status" value="1"/>
</dbReference>
<feature type="region of interest" description="Disordered" evidence="2">
    <location>
        <begin position="41"/>
        <end position="77"/>
    </location>
</feature>
<dbReference type="GO" id="GO:0030246">
    <property type="term" value="F:carbohydrate binding"/>
    <property type="evidence" value="ECO:0007669"/>
    <property type="project" value="TreeGrafter"/>
</dbReference>
<dbReference type="GO" id="GO:0019391">
    <property type="term" value="P:glucuronoside catabolic process"/>
    <property type="evidence" value="ECO:0007669"/>
    <property type="project" value="TreeGrafter"/>
</dbReference>
<dbReference type="PANTHER" id="PTHR10066:SF67">
    <property type="entry name" value="BETA-GLUCURONIDASE"/>
    <property type="match status" value="1"/>
</dbReference>
<dbReference type="Ensembl" id="ENSPANT00000082381.1">
    <property type="protein sequence ID" value="ENSPANP00000049256.1"/>
    <property type="gene ID" value="ENSPANG00000046935.1"/>
</dbReference>